<dbReference type="Proteomes" id="UP000249135">
    <property type="component" value="Unassembled WGS sequence"/>
</dbReference>
<accession>A0A2W5R0H9</accession>
<gene>
    <name evidence="1" type="ORF">DI563_27385</name>
</gene>
<reference evidence="1 2" key="1">
    <citation type="submission" date="2017-08" db="EMBL/GenBank/DDBJ databases">
        <title>Infants hospitalized years apart are colonized by the same room-sourced microbial strains.</title>
        <authorList>
            <person name="Brooks B."/>
            <person name="Olm M.R."/>
            <person name="Firek B.A."/>
            <person name="Baker R."/>
            <person name="Thomas B.C."/>
            <person name="Morowitz M.J."/>
            <person name="Banfield J.F."/>
        </authorList>
    </citation>
    <scope>NUCLEOTIDE SEQUENCE [LARGE SCALE GENOMIC DNA]</scope>
    <source>
        <strain evidence="1">S2_005_003_R2_41</strain>
    </source>
</reference>
<organism evidence="1 2">
    <name type="scientific">Variovorax paradoxus</name>
    <dbReference type="NCBI Taxonomy" id="34073"/>
    <lineage>
        <taxon>Bacteria</taxon>
        <taxon>Pseudomonadati</taxon>
        <taxon>Pseudomonadota</taxon>
        <taxon>Betaproteobacteria</taxon>
        <taxon>Burkholderiales</taxon>
        <taxon>Comamonadaceae</taxon>
        <taxon>Variovorax</taxon>
    </lineage>
</organism>
<proteinExistence type="predicted"/>
<comment type="caution">
    <text evidence="1">The sequence shown here is derived from an EMBL/GenBank/DDBJ whole genome shotgun (WGS) entry which is preliminary data.</text>
</comment>
<protein>
    <recommendedName>
        <fullName evidence="3">N-acetylmuramoyl-L-alanine amidase</fullName>
    </recommendedName>
</protein>
<evidence type="ECO:0000313" key="1">
    <source>
        <dbReference type="EMBL" id="PZQ63797.1"/>
    </source>
</evidence>
<evidence type="ECO:0000313" key="2">
    <source>
        <dbReference type="Proteomes" id="UP000249135"/>
    </source>
</evidence>
<dbReference type="AlphaFoldDB" id="A0A2W5R0H9"/>
<evidence type="ECO:0008006" key="3">
    <source>
        <dbReference type="Google" id="ProtNLM"/>
    </source>
</evidence>
<dbReference type="EMBL" id="QFPP01000580">
    <property type="protein sequence ID" value="PZQ63797.1"/>
    <property type="molecule type" value="Genomic_DNA"/>
</dbReference>
<name>A0A2W5R0H9_VARPD</name>
<feature type="non-terminal residue" evidence="1">
    <location>
        <position position="62"/>
    </location>
</feature>
<sequence length="62" mass="6708">MSRTDDLPFPSANAAARRQLLKAGTLVLLLGAQQIARGATIVAVRVWPANDYTRITIESDGR</sequence>